<reference evidence="11" key="1">
    <citation type="submission" date="2022-01" db="EMBL/GenBank/DDBJ databases">
        <authorList>
            <person name="King R."/>
        </authorList>
    </citation>
    <scope>NUCLEOTIDE SEQUENCE</scope>
</reference>
<dbReference type="Proteomes" id="UP001153636">
    <property type="component" value="Chromosome 8"/>
</dbReference>
<dbReference type="NCBIfam" id="TIGR00414">
    <property type="entry name" value="serS"/>
    <property type="match status" value="1"/>
</dbReference>
<evidence type="ECO:0000256" key="6">
    <source>
        <dbReference type="ARBA" id="ARBA00023146"/>
    </source>
</evidence>
<dbReference type="EC" id="6.1.1.11" evidence="2"/>
<feature type="binding site" evidence="8">
    <location>
        <position position="254"/>
    </location>
    <ligand>
        <name>L-serine</name>
        <dbReference type="ChEBI" id="CHEBI:33384"/>
    </ligand>
</feature>
<feature type="binding site" evidence="9">
    <location>
        <begin position="254"/>
        <end position="256"/>
    </location>
    <ligand>
        <name>ATP</name>
        <dbReference type="ChEBI" id="CHEBI:30616"/>
    </ligand>
</feature>
<keyword evidence="12" id="KW-1185">Reference proteome</keyword>
<dbReference type="FunFam" id="3.30.930.10:FF:000078">
    <property type="entry name" value="Seryl-tRNA synthetase"/>
    <property type="match status" value="1"/>
</dbReference>
<evidence type="ECO:0000256" key="2">
    <source>
        <dbReference type="ARBA" id="ARBA00012840"/>
    </source>
</evidence>
<feature type="binding site" evidence="8">
    <location>
        <position position="276"/>
    </location>
    <ligand>
        <name>L-serine</name>
        <dbReference type="ChEBI" id="CHEBI:33384"/>
    </ligand>
</feature>
<evidence type="ECO:0000256" key="4">
    <source>
        <dbReference type="ARBA" id="ARBA00022741"/>
    </source>
</evidence>
<dbReference type="EMBL" id="OV651820">
    <property type="protein sequence ID" value="CAH1114423.1"/>
    <property type="molecule type" value="Genomic_DNA"/>
</dbReference>
<dbReference type="Pfam" id="PF00587">
    <property type="entry name" value="tRNA-synt_2b"/>
    <property type="match status" value="1"/>
</dbReference>
<evidence type="ECO:0000313" key="12">
    <source>
        <dbReference type="Proteomes" id="UP001153636"/>
    </source>
</evidence>
<keyword evidence="6" id="KW-0030">Aminoacyl-tRNA synthetase</keyword>
<gene>
    <name evidence="11" type="ORF">PSYICH_LOCUS14855</name>
</gene>
<keyword evidence="4" id="KW-0547">Nucleotide-binding</keyword>
<dbReference type="Gene3D" id="3.30.930.10">
    <property type="entry name" value="Bira Bifunctional Protein, Domain 2"/>
    <property type="match status" value="1"/>
</dbReference>
<dbReference type="GO" id="GO:0006434">
    <property type="term" value="P:seryl-tRNA aminoacylation"/>
    <property type="evidence" value="ECO:0007669"/>
    <property type="project" value="InterPro"/>
</dbReference>
<evidence type="ECO:0000256" key="1">
    <source>
        <dbReference type="ARBA" id="ARBA00010728"/>
    </source>
</evidence>
<keyword evidence="3" id="KW-0436">Ligase</keyword>
<dbReference type="AlphaFoldDB" id="A0A9P0DCV7"/>
<evidence type="ECO:0000256" key="3">
    <source>
        <dbReference type="ARBA" id="ARBA00022598"/>
    </source>
</evidence>
<dbReference type="GO" id="GO:0004828">
    <property type="term" value="F:serine-tRNA ligase activity"/>
    <property type="evidence" value="ECO:0007669"/>
    <property type="project" value="UniProtKB-EC"/>
</dbReference>
<accession>A0A9P0DCV7</accession>
<evidence type="ECO:0000256" key="5">
    <source>
        <dbReference type="ARBA" id="ARBA00022840"/>
    </source>
</evidence>
<evidence type="ECO:0000256" key="8">
    <source>
        <dbReference type="PIRSR" id="PIRSR001529-1"/>
    </source>
</evidence>
<feature type="domain" description="Aminoacyl-transfer RNA synthetases class-II family profile" evidence="10">
    <location>
        <begin position="160"/>
        <end position="400"/>
    </location>
</feature>
<proteinExistence type="inferred from homology"/>
<sequence>MFCRYIRKTLRITNSIKCCKSTIAWNIPKYPEFNINFLCDPNNERQIQENILRRKGVGNIKLANELKKQIEKIEVNAKENEELQTQFYEELSQIPNQTHPDIVSYGDEPKIIKVVNNKKLFTFKCLEFSDIVKRLNMVRTEQLGNVCGNRSYYILGELAELEQALINYFIDELIKSGFEVISVPDILPRDIIERCGMNTRGERNQVYTLESKIHASNMCLSGTSEMALAGYIAGDTFSEADLPKKLAAVSRCYRAETSSIAEERGIYRVHEFTKVEMFMITTPETSDETLEEIKNWEENKFSSLGLHFQVLDMPPHELGAQAYRKYDIEAWMPGRQVYGEISSCSNCTDYQSRRLNIKYVTKDGVTKFVNTLNGTACAIPRLLIALIENGQDEKGFIHLPEVLHNYMRGKTSITRQKGIPELKLVKNKK</sequence>
<keyword evidence="5 9" id="KW-0067">ATP-binding</keyword>
<organism evidence="11 12">
    <name type="scientific">Psylliodes chrysocephalus</name>
    <dbReference type="NCBI Taxonomy" id="3402493"/>
    <lineage>
        <taxon>Eukaryota</taxon>
        <taxon>Metazoa</taxon>
        <taxon>Ecdysozoa</taxon>
        <taxon>Arthropoda</taxon>
        <taxon>Hexapoda</taxon>
        <taxon>Insecta</taxon>
        <taxon>Pterygota</taxon>
        <taxon>Neoptera</taxon>
        <taxon>Endopterygota</taxon>
        <taxon>Coleoptera</taxon>
        <taxon>Polyphaga</taxon>
        <taxon>Cucujiformia</taxon>
        <taxon>Chrysomeloidea</taxon>
        <taxon>Chrysomelidae</taxon>
        <taxon>Galerucinae</taxon>
        <taxon>Alticini</taxon>
        <taxon>Psylliodes</taxon>
    </lineage>
</organism>
<comment type="similarity">
    <text evidence="1">Belongs to the class-II aminoacyl-tRNA synthetase family. Type-1 seryl-tRNA synthetase subfamily.</text>
</comment>
<dbReference type="PANTHER" id="PTHR11778">
    <property type="entry name" value="SERYL-TRNA SYNTHETASE"/>
    <property type="match status" value="1"/>
</dbReference>
<dbReference type="OrthoDB" id="10264585at2759"/>
<evidence type="ECO:0000256" key="9">
    <source>
        <dbReference type="PIRSR" id="PIRSR001529-2"/>
    </source>
</evidence>
<feature type="binding site" evidence="8">
    <location>
        <position position="373"/>
    </location>
    <ligand>
        <name>L-serine</name>
        <dbReference type="ChEBI" id="CHEBI:33384"/>
    </ligand>
</feature>
<dbReference type="SUPFAM" id="SSF55681">
    <property type="entry name" value="Class II aaRS and biotin synthetases"/>
    <property type="match status" value="1"/>
</dbReference>
<feature type="binding site" evidence="9">
    <location>
        <begin position="340"/>
        <end position="343"/>
    </location>
    <ligand>
        <name>ATP</name>
        <dbReference type="ChEBI" id="CHEBI:30616"/>
    </ligand>
</feature>
<dbReference type="PIRSF" id="PIRSF001529">
    <property type="entry name" value="Ser-tRNA-synth_IIa"/>
    <property type="match status" value="1"/>
</dbReference>
<name>A0A9P0DCV7_9CUCU</name>
<dbReference type="GO" id="GO:0005524">
    <property type="term" value="F:ATP binding"/>
    <property type="evidence" value="ECO:0007669"/>
    <property type="project" value="UniProtKB-KW"/>
</dbReference>
<evidence type="ECO:0000313" key="11">
    <source>
        <dbReference type="EMBL" id="CAH1114423.1"/>
    </source>
</evidence>
<evidence type="ECO:0000259" key="10">
    <source>
        <dbReference type="PROSITE" id="PS50862"/>
    </source>
</evidence>
<dbReference type="PROSITE" id="PS50862">
    <property type="entry name" value="AA_TRNA_LIGASE_II"/>
    <property type="match status" value="1"/>
</dbReference>
<dbReference type="InterPro" id="IPR002314">
    <property type="entry name" value="aa-tRNA-synt_IIb"/>
</dbReference>
<feature type="site" description="Important for serine binding" evidence="8">
    <location>
        <position position="375"/>
    </location>
</feature>
<dbReference type="InterPro" id="IPR006195">
    <property type="entry name" value="aa-tRNA-synth_II"/>
</dbReference>
<dbReference type="PRINTS" id="PR00981">
    <property type="entry name" value="TRNASYNTHSER"/>
</dbReference>
<feature type="binding site" evidence="8">
    <location>
        <position position="223"/>
    </location>
    <ligand>
        <name>L-serine</name>
        <dbReference type="ChEBI" id="CHEBI:33384"/>
    </ligand>
</feature>
<protein>
    <recommendedName>
        <fullName evidence="2">serine--tRNA ligase</fullName>
        <ecNumber evidence="2">6.1.1.11</ecNumber>
    </recommendedName>
    <alternativeName>
        <fullName evidence="7">Seryl-tRNA synthetase</fullName>
    </alternativeName>
</protein>
<evidence type="ECO:0000256" key="7">
    <source>
        <dbReference type="ARBA" id="ARBA00031113"/>
    </source>
</evidence>
<dbReference type="InterPro" id="IPR002317">
    <property type="entry name" value="Ser-tRNA-ligase_type_1"/>
</dbReference>
<feature type="binding site" evidence="9">
    <location>
        <begin position="269"/>
        <end position="272"/>
    </location>
    <ligand>
        <name>ATP</name>
        <dbReference type="ChEBI" id="CHEBI:30616"/>
    </ligand>
</feature>
<dbReference type="InterPro" id="IPR045864">
    <property type="entry name" value="aa-tRNA-synth_II/BPL/LPL"/>
</dbReference>